<feature type="compositionally biased region" description="Basic and acidic residues" evidence="1">
    <location>
        <begin position="86"/>
        <end position="119"/>
    </location>
</feature>
<evidence type="ECO:0000259" key="2">
    <source>
        <dbReference type="PROSITE" id="PS51360"/>
    </source>
</evidence>
<feature type="compositionally biased region" description="Basic residues" evidence="1">
    <location>
        <begin position="1"/>
        <end position="18"/>
    </location>
</feature>
<feature type="compositionally biased region" description="Low complexity" evidence="1">
    <location>
        <begin position="32"/>
        <end position="45"/>
    </location>
</feature>
<feature type="region of interest" description="Disordered" evidence="1">
    <location>
        <begin position="86"/>
        <end position="200"/>
    </location>
</feature>
<feature type="compositionally biased region" description="Low complexity" evidence="1">
    <location>
        <begin position="176"/>
        <end position="185"/>
    </location>
</feature>
<feature type="compositionally biased region" description="Acidic residues" evidence="1">
    <location>
        <begin position="141"/>
        <end position="161"/>
    </location>
</feature>
<dbReference type="InterPro" id="IPR004343">
    <property type="entry name" value="Plus-3_dom"/>
</dbReference>
<dbReference type="PROSITE" id="PS51360">
    <property type="entry name" value="PLUS3"/>
    <property type="match status" value="1"/>
</dbReference>
<dbReference type="InterPro" id="IPR036128">
    <property type="entry name" value="Plus3-like_sf"/>
</dbReference>
<evidence type="ECO:0000313" key="4">
    <source>
        <dbReference type="Proteomes" id="UP001165060"/>
    </source>
</evidence>
<feature type="domain" description="Plus3" evidence="2">
    <location>
        <begin position="194"/>
        <end position="266"/>
    </location>
</feature>
<protein>
    <recommendedName>
        <fullName evidence="2">Plus3 domain-containing protein</fullName>
    </recommendedName>
</protein>
<comment type="caution">
    <text evidence="3">The sequence shown here is derived from an EMBL/GenBank/DDBJ whole genome shotgun (WGS) entry which is preliminary data.</text>
</comment>
<evidence type="ECO:0000313" key="3">
    <source>
        <dbReference type="EMBL" id="GMI27285.1"/>
    </source>
</evidence>
<feature type="region of interest" description="Disordered" evidence="1">
    <location>
        <begin position="1"/>
        <end position="64"/>
    </location>
</feature>
<dbReference type="Proteomes" id="UP001165060">
    <property type="component" value="Unassembled WGS sequence"/>
</dbReference>
<sequence>MPKAASKKKAPAKKKLSKRSAAAAEESDSDADVFGAASGASGASDNDMDLSSDEEDLGGFDPTMLIRDEEDRQYLQELGEFEREAILAERYDEKTRELEMKRVLKEQGRSSGRDKDVSGKKTKTKQAREDLLRKKRLAAAESEDDYGSDEDEDDGDEEYGADADAQPTAKPWETGSSSRATAASAADKEQPEVTFEQMKESQIVLRRDTLKNWVHEPYFKDAVVGAFVKLNIGKKEGRVYHRLCEVVAVDSANSKVYVGAAERFPP</sequence>
<feature type="non-terminal residue" evidence="3">
    <location>
        <position position="266"/>
    </location>
</feature>
<keyword evidence="4" id="KW-1185">Reference proteome</keyword>
<dbReference type="Pfam" id="PF03126">
    <property type="entry name" value="Plus-3"/>
    <property type="match status" value="1"/>
</dbReference>
<proteinExistence type="predicted"/>
<accession>A0ABQ6MK02</accession>
<evidence type="ECO:0000256" key="1">
    <source>
        <dbReference type="SAM" id="MobiDB-lite"/>
    </source>
</evidence>
<dbReference type="SUPFAM" id="SSF159042">
    <property type="entry name" value="Plus3-like"/>
    <property type="match status" value="1"/>
</dbReference>
<dbReference type="EMBL" id="BRYB01000302">
    <property type="protein sequence ID" value="GMI27285.1"/>
    <property type="molecule type" value="Genomic_DNA"/>
</dbReference>
<gene>
    <name evidence="3" type="ORF">TeGR_g785</name>
</gene>
<reference evidence="3 4" key="1">
    <citation type="journal article" date="2023" name="Commun. Biol.">
        <title>Genome analysis of Parmales, the sister group of diatoms, reveals the evolutionary specialization of diatoms from phago-mixotrophs to photoautotrophs.</title>
        <authorList>
            <person name="Ban H."/>
            <person name="Sato S."/>
            <person name="Yoshikawa S."/>
            <person name="Yamada K."/>
            <person name="Nakamura Y."/>
            <person name="Ichinomiya M."/>
            <person name="Sato N."/>
            <person name="Blanc-Mathieu R."/>
            <person name="Endo H."/>
            <person name="Kuwata A."/>
            <person name="Ogata H."/>
        </authorList>
    </citation>
    <scope>NUCLEOTIDE SEQUENCE [LARGE SCALE GENOMIC DNA]</scope>
</reference>
<name>A0ABQ6MK02_9STRA</name>
<feature type="compositionally biased region" description="Acidic residues" evidence="1">
    <location>
        <begin position="46"/>
        <end position="58"/>
    </location>
</feature>
<organism evidence="3 4">
    <name type="scientific">Tetraparma gracilis</name>
    <dbReference type="NCBI Taxonomy" id="2962635"/>
    <lineage>
        <taxon>Eukaryota</taxon>
        <taxon>Sar</taxon>
        <taxon>Stramenopiles</taxon>
        <taxon>Ochrophyta</taxon>
        <taxon>Bolidophyceae</taxon>
        <taxon>Parmales</taxon>
        <taxon>Triparmaceae</taxon>
        <taxon>Tetraparma</taxon>
    </lineage>
</organism>
<dbReference type="Gene3D" id="3.90.70.200">
    <property type="entry name" value="Plus-3 domain"/>
    <property type="match status" value="1"/>
</dbReference>